<proteinExistence type="predicted"/>
<reference evidence="1" key="1">
    <citation type="submission" date="2023-03" db="EMBL/GenBank/DDBJ databases">
        <title>Massive genome expansion in bonnet fungi (Mycena s.s.) driven by repeated elements and novel gene families across ecological guilds.</title>
        <authorList>
            <consortium name="Lawrence Berkeley National Laboratory"/>
            <person name="Harder C.B."/>
            <person name="Miyauchi S."/>
            <person name="Viragh M."/>
            <person name="Kuo A."/>
            <person name="Thoen E."/>
            <person name="Andreopoulos B."/>
            <person name="Lu D."/>
            <person name="Skrede I."/>
            <person name="Drula E."/>
            <person name="Henrissat B."/>
            <person name="Morin E."/>
            <person name="Kohler A."/>
            <person name="Barry K."/>
            <person name="LaButti K."/>
            <person name="Morin E."/>
            <person name="Salamov A."/>
            <person name="Lipzen A."/>
            <person name="Mereny Z."/>
            <person name="Hegedus B."/>
            <person name="Baldrian P."/>
            <person name="Stursova M."/>
            <person name="Weitz H."/>
            <person name="Taylor A."/>
            <person name="Grigoriev I.V."/>
            <person name="Nagy L.G."/>
            <person name="Martin F."/>
            <person name="Kauserud H."/>
        </authorList>
    </citation>
    <scope>NUCLEOTIDE SEQUENCE</scope>
    <source>
        <strain evidence="1">9284</strain>
    </source>
</reference>
<organism evidence="1 2">
    <name type="scientific">Roridomyces roridus</name>
    <dbReference type="NCBI Taxonomy" id="1738132"/>
    <lineage>
        <taxon>Eukaryota</taxon>
        <taxon>Fungi</taxon>
        <taxon>Dikarya</taxon>
        <taxon>Basidiomycota</taxon>
        <taxon>Agaricomycotina</taxon>
        <taxon>Agaricomycetes</taxon>
        <taxon>Agaricomycetidae</taxon>
        <taxon>Agaricales</taxon>
        <taxon>Marasmiineae</taxon>
        <taxon>Mycenaceae</taxon>
        <taxon>Roridomyces</taxon>
    </lineage>
</organism>
<protein>
    <submittedName>
        <fullName evidence="1">Uncharacterized protein</fullName>
    </submittedName>
</protein>
<evidence type="ECO:0000313" key="1">
    <source>
        <dbReference type="EMBL" id="KAJ7605810.1"/>
    </source>
</evidence>
<dbReference type="AlphaFoldDB" id="A0AAD7AZN6"/>
<sequence>MPPTSHRPRLRSPSEKSMGSFASKLDGIVLLGRIIPIKLISSLRPMWCLHNLMVILPRQWTVPLLPEFLYGPYAASSESSVVERKERQFGSQGRDRHRTYRIRYGSNYGCTDVLGLRTARYGAILGRHELLPLAEHAERHHRIRPYTPYRTDEIRAWDGSDDGVSVRHDTDDVPYRTSKTSHCNVMKGPLERQCRESVSQMCLIAQTSVMTRNHAFRRKQSHRLFTGAQYRSIMFPPALGNSTHTPFFSVENAPEWMTARGYVLFNDYDPAAPISFDFRNATVRQLRDYQTQRALSFRSITQRIGFAKVLSILGCDTRKNSGAAHAIDPTHFSPTVLGLPVWPAAQLRLVQCLAIFQVHLTPLHILVQPPCIVSVLGILSGPTLLISLHGLTLLHPRVQVLPGPRVTVRTQTLEANQPLHPRVRNLARTLSTVLNPSDLNLCHPVFQRRWPRSYLKMCHPHRELSPQLRSLCNVSASGSRKKSKKAKSDRPPVAITHELYVDRLERVMSVGSTWTVPRDRTAYKLVDLSATPDVLKEGNKTRTIDAYIKAEDQDAWEGSTGHVAGDVWVTSAFNGEGKHVRAQRAQLTCKGVNVCEYTSEEIFGDCERYEPDSDAMQDLWIHELDANEREAASPEAILSRFYVRVIQSKCKIPCDGVPVLIQRSHGPNAYGQLYFVGCSSWKPSERWSHLYHHIPVNVDEDEFRYVFENDGRLPHGAAQNFNEKCVLTTHPRLALKRCCFTHVVDGVILPAKLLPRKCDTELVALIPVRPFPGKNWYPPHPPSPVPAPCPPPSGPPRAHQAKQAAAARRVSMTQYTVCPAHIADTMR</sequence>
<dbReference type="EMBL" id="JARKIF010000067">
    <property type="protein sequence ID" value="KAJ7605810.1"/>
    <property type="molecule type" value="Genomic_DNA"/>
</dbReference>
<name>A0AAD7AZN6_9AGAR</name>
<keyword evidence="2" id="KW-1185">Reference proteome</keyword>
<gene>
    <name evidence="1" type="ORF">FB45DRAFT_1140840</name>
</gene>
<accession>A0AAD7AZN6</accession>
<evidence type="ECO:0000313" key="2">
    <source>
        <dbReference type="Proteomes" id="UP001221142"/>
    </source>
</evidence>
<dbReference type="Proteomes" id="UP001221142">
    <property type="component" value="Unassembled WGS sequence"/>
</dbReference>
<comment type="caution">
    <text evidence="1">The sequence shown here is derived from an EMBL/GenBank/DDBJ whole genome shotgun (WGS) entry which is preliminary data.</text>
</comment>